<dbReference type="GeneID" id="117360012"/>
<dbReference type="CTD" id="219790"/>
<dbReference type="GO" id="GO:0007165">
    <property type="term" value="P:signal transduction"/>
    <property type="evidence" value="ECO:0007669"/>
    <property type="project" value="InterPro"/>
</dbReference>
<keyword evidence="1" id="KW-0175">Coiled coil</keyword>
<evidence type="ECO:0000256" key="1">
    <source>
        <dbReference type="PROSITE-ProRule" id="PRU01207"/>
    </source>
</evidence>
<dbReference type="PANTHER" id="PTHR21538">
    <property type="entry name" value="ANILLIN/RHOTEKIN RTKN"/>
    <property type="match status" value="1"/>
</dbReference>
<dbReference type="GO" id="GO:0008284">
    <property type="term" value="P:positive regulation of cell population proliferation"/>
    <property type="evidence" value="ECO:0007669"/>
    <property type="project" value="TreeGrafter"/>
</dbReference>
<dbReference type="Gene3D" id="2.30.29.30">
    <property type="entry name" value="Pleckstrin-homology domain (PH domain)/Phosphotyrosine-binding domain (PTB)"/>
    <property type="match status" value="1"/>
</dbReference>
<evidence type="ECO:0000313" key="3">
    <source>
        <dbReference type="Proteomes" id="UP000515159"/>
    </source>
</evidence>
<gene>
    <name evidence="4" type="primary">RTKN2</name>
</gene>
<dbReference type="AlphaFoldDB" id="A0A6P8QU51"/>
<feature type="domain" description="REM-1" evidence="2">
    <location>
        <begin position="19"/>
        <end position="98"/>
    </location>
</feature>
<dbReference type="RefSeq" id="XP_033799435.1">
    <property type="nucleotide sequence ID" value="XM_033943544.1"/>
</dbReference>
<dbReference type="GO" id="GO:0030097">
    <property type="term" value="P:hemopoiesis"/>
    <property type="evidence" value="ECO:0007669"/>
    <property type="project" value="TreeGrafter"/>
</dbReference>
<dbReference type="InterPro" id="IPR011993">
    <property type="entry name" value="PH-like_dom_sf"/>
</dbReference>
<protein>
    <submittedName>
        <fullName evidence="4">Rhotekin-2 isoform X2</fullName>
    </submittedName>
</protein>
<dbReference type="PROSITE" id="PS51860">
    <property type="entry name" value="REM_1"/>
    <property type="match status" value="1"/>
</dbReference>
<evidence type="ECO:0000259" key="2">
    <source>
        <dbReference type="PROSITE" id="PS51860"/>
    </source>
</evidence>
<organism evidence="3 4">
    <name type="scientific">Geotrypetes seraphini</name>
    <name type="common">Gaboon caecilian</name>
    <name type="synonym">Caecilia seraphini</name>
    <dbReference type="NCBI Taxonomy" id="260995"/>
    <lineage>
        <taxon>Eukaryota</taxon>
        <taxon>Metazoa</taxon>
        <taxon>Chordata</taxon>
        <taxon>Craniata</taxon>
        <taxon>Vertebrata</taxon>
        <taxon>Euteleostomi</taxon>
        <taxon>Amphibia</taxon>
        <taxon>Gymnophiona</taxon>
        <taxon>Geotrypetes</taxon>
    </lineage>
</organism>
<dbReference type="SUPFAM" id="SSF50729">
    <property type="entry name" value="PH domain-like"/>
    <property type="match status" value="1"/>
</dbReference>
<sequence>MFTRSDRIRATFSGYSARSMELKRGRDQLSPDFPEQTNNCIQEKIDFEMRMREGICRLLSVSTQKDQVLHAVKNLMTCNSRIQAYMSEQHKQMDNQIIDRTGRRSSDVRTKDRTACTGKVAISAIRIPLMWKDTDHFSNKESSQRYAVFCMFKMGAEVFDTDMVIVDKAVTDICFENVIVFKEASPDFQLKLEVYSCCIEDPSIMHTPRKLVRKLRTSIGKSAGNKLNLEGGDPESSALSTLSALGVKYSLLAHITLTLSSAGDAFTTHNLIISSSEISSFWLPLYGSMCCRLVAQPAFMTEPSIAGFLNQQETRIRAVDKDSRKRTNSFAVINPESGETVTQIFVADSREELQRWMEAFWQHFYDLSQWKHCAEKLMKIEVMSPRKPPLFSTKGATSVYHDMSIGSPLKLESLTDNIHNKTEETNGQFLISQPEESAPVNWAAFFDGTQQINVHKNVDSLVSNHDLLNLNDVKRKKRQAPPLPLDKTPYSLRVKVSTNQSEKENIGKNPSITRRTSSFDTKLSTIMHHLQKPLTAPCKMSLSRKSSATENDTGISAIEETVNRPLPIPFPRQKSIKEKLDPRSWLQSHV</sequence>
<evidence type="ECO:0000313" key="4">
    <source>
        <dbReference type="RefSeq" id="XP_033799435.1"/>
    </source>
</evidence>
<proteinExistence type="predicted"/>
<dbReference type="InterPro" id="IPR012966">
    <property type="entry name" value="AHD"/>
</dbReference>
<dbReference type="InterPro" id="IPR051364">
    <property type="entry name" value="Cytokinesis/Rho-signaling"/>
</dbReference>
<dbReference type="Proteomes" id="UP000515159">
    <property type="component" value="Chromosome 4"/>
</dbReference>
<accession>A0A6P8QU51</accession>
<dbReference type="InterPro" id="IPR011072">
    <property type="entry name" value="HR1_rho-bd"/>
</dbReference>
<name>A0A6P8QU51_GEOSA</name>
<dbReference type="Pfam" id="PF08174">
    <property type="entry name" value="Anillin"/>
    <property type="match status" value="1"/>
</dbReference>
<reference evidence="4" key="1">
    <citation type="submission" date="2025-08" db="UniProtKB">
        <authorList>
            <consortium name="RefSeq"/>
        </authorList>
    </citation>
    <scope>IDENTIFICATION</scope>
</reference>
<keyword evidence="3" id="KW-1185">Reference proteome</keyword>
<dbReference type="PANTHER" id="PTHR21538:SF21">
    <property type="entry name" value="RHOTEKIN-2"/>
    <property type="match status" value="1"/>
</dbReference>